<evidence type="ECO:0000313" key="8">
    <source>
        <dbReference type="Proteomes" id="UP001265746"/>
    </source>
</evidence>
<proteinExistence type="inferred from homology"/>
<feature type="region of interest" description="Disordered" evidence="5">
    <location>
        <begin position="837"/>
        <end position="863"/>
    </location>
</feature>
<reference evidence="7" key="1">
    <citation type="submission" date="2023-06" db="EMBL/GenBank/DDBJ databases">
        <authorList>
            <person name="Noh H."/>
        </authorList>
    </citation>
    <scope>NUCLEOTIDE SEQUENCE</scope>
    <source>
        <strain evidence="7">DUCC20226</strain>
    </source>
</reference>
<dbReference type="InterPro" id="IPR036812">
    <property type="entry name" value="NAD(P)_OxRdtase_dom_sf"/>
</dbReference>
<evidence type="ECO:0000256" key="3">
    <source>
        <dbReference type="ARBA" id="ARBA00023002"/>
    </source>
</evidence>
<dbReference type="PANTHER" id="PTHR43150:SF6">
    <property type="entry name" value="VIC POTASSIUM ION CHANNEL, BETA SUBUNIT (EUROFUNG)"/>
    <property type="match status" value="1"/>
</dbReference>
<feature type="region of interest" description="Disordered" evidence="5">
    <location>
        <begin position="1015"/>
        <end position="1119"/>
    </location>
</feature>
<dbReference type="Pfam" id="PF00248">
    <property type="entry name" value="Aldo_ket_red"/>
    <property type="match status" value="1"/>
</dbReference>
<feature type="region of interest" description="Disordered" evidence="5">
    <location>
        <begin position="461"/>
        <end position="502"/>
    </location>
</feature>
<evidence type="ECO:0000256" key="2">
    <source>
        <dbReference type="ARBA" id="ARBA00022857"/>
    </source>
</evidence>
<evidence type="ECO:0000259" key="6">
    <source>
        <dbReference type="Pfam" id="PF00248"/>
    </source>
</evidence>
<evidence type="ECO:0000256" key="5">
    <source>
        <dbReference type="SAM" id="MobiDB-lite"/>
    </source>
</evidence>
<feature type="coiled-coil region" evidence="4">
    <location>
        <begin position="1129"/>
        <end position="1156"/>
    </location>
</feature>
<feature type="compositionally biased region" description="Polar residues" evidence="5">
    <location>
        <begin position="649"/>
        <end position="662"/>
    </location>
</feature>
<feature type="region of interest" description="Disordered" evidence="5">
    <location>
        <begin position="787"/>
        <end position="807"/>
    </location>
</feature>
<keyword evidence="8" id="KW-1185">Reference proteome</keyword>
<organism evidence="7 8">
    <name type="scientific">Phomopsis amygdali</name>
    <name type="common">Fusicoccum amygdali</name>
    <dbReference type="NCBI Taxonomy" id="1214568"/>
    <lineage>
        <taxon>Eukaryota</taxon>
        <taxon>Fungi</taxon>
        <taxon>Dikarya</taxon>
        <taxon>Ascomycota</taxon>
        <taxon>Pezizomycotina</taxon>
        <taxon>Sordariomycetes</taxon>
        <taxon>Sordariomycetidae</taxon>
        <taxon>Diaporthales</taxon>
        <taxon>Diaporthaceae</taxon>
        <taxon>Diaporthe</taxon>
    </lineage>
</organism>
<dbReference type="Gene3D" id="3.20.20.100">
    <property type="entry name" value="NADP-dependent oxidoreductase domain"/>
    <property type="match status" value="1"/>
</dbReference>
<evidence type="ECO:0000256" key="4">
    <source>
        <dbReference type="SAM" id="Coils"/>
    </source>
</evidence>
<feature type="compositionally biased region" description="Pro residues" evidence="5">
    <location>
        <begin position="684"/>
        <end position="700"/>
    </location>
</feature>
<dbReference type="InterPro" id="IPR023210">
    <property type="entry name" value="NADP_OxRdtase_dom"/>
</dbReference>
<dbReference type="PRINTS" id="PR01577">
    <property type="entry name" value="KCNABCHANNEL"/>
</dbReference>
<feature type="compositionally biased region" description="Acidic residues" evidence="5">
    <location>
        <begin position="627"/>
        <end position="637"/>
    </location>
</feature>
<accession>A0AAD9SEJ1</accession>
<dbReference type="GO" id="GO:0016491">
    <property type="term" value="F:oxidoreductase activity"/>
    <property type="evidence" value="ECO:0007669"/>
    <property type="project" value="UniProtKB-KW"/>
</dbReference>
<dbReference type="InterPro" id="IPR005399">
    <property type="entry name" value="K_chnl_volt-dep_bsu_KCNAB-rel"/>
</dbReference>
<sequence length="1265" mass="139348">MWLEKQINRSPLPCPEHQPSVIASIETVKMAWEEPRKTGMAYRRLGNSGLHVSVLGLGGWLTFGGQLENEGTFACMKQAYDLGINFFDTAESYAGGQSEVAMGQAIKKFGWKRNDIVVSTKLNWGGANGEVLVNNHGLSRKHIIEGLRESLRRLDLEYVDIVYAHRPDRLTPMEETVRAFNHVIEQKGWAMYWGTSEWSADEIAEACGIAKQLGLIAPVVEQPFYNMLSRKKVEGEFQRLYSRFGIGLTTFSPIKFGLLSGKYDDSPDKPPAGSRFAKGDDKFVSSVRDSFANAEWQDTIAKARQLKPIADKLGITRAQLALAWCLKNKNVSAVITGASRPEQVVENCAALKALDKLTPEVMAEIDGISQPQAQAQSKSQENHAAAMAPKQKTFELIPDLPGLGHAQQQQPAAAVQSKPPMTTKQAKKLYRQKSKGPKLSKAEQRRIDLMEQDRIRKEFEKEKAQARARLARDKKKAKEDKERDEKRKKGLPLVEVHPSQDTISRFINRLGSGAKTNAHLESVLEAESESATEAESETDARHEPRERRQGHSTEDEGERAPEKENEEPTDAFKDPTARPSKRRKLDQPNKNLLDRMIYIPSQRSAGAIARVAQEIEMESWSRPSSIDTDDPDTEVMLEDQLIADVELASSRSATKSSPNRQSPAREPLPSRVQPTSHASAIPKAPSPPLRPQSRPQPPRPQQVRAHQLPVDTRLPLQQPPPTGHGRARQVEDVFKKPASPFIPVGKQGPAIKCAVAAEPSAPPRFRPPAGAAHLQSGRPKFLSKQMKTAPRPIPVQASPTYAGSRRLPVNTGEAFPTSTQFLVMNHVDELFPSPSQEARELDEGQELGDTTEVPAGRPSLLQTPSIFTDIPVNDQNGRPPAVAQRQASPLLHHQLNRDTLPDLPFLATQDFILSSQDMEELETPSKVRTDPASRASHVTALPLKDPTLCSDAKRQVMTGFEVQAAKDSAGATMYPCKGTTSLELDHRRLLPPSINDIGVRGQPSVQKVTPAVQCPTETLNSPKSQRPQGSSNGHPPSRPTSQNPLSSPKRNSRRYNTGQSQSTEGFGRQSPSFKWPHSPARLSPANTTSNSDGTAQRSQNGRAAPGASPPKKRMFGSSGPGAEVLVAMERSYKQNLAEERRRKEELHAQERKTRAEELAQQELAEIVEDDLLDDETYFEAIQTEDARGLVDGVGSGNRSPAATRLRSPHGVRIDAVVKATGWAAGTTTEMVASQETDYGDFDFEAGAELDMLADIAWADDDWSDI</sequence>
<feature type="domain" description="NADP-dependent oxidoreductase" evidence="6">
    <location>
        <begin position="55"/>
        <end position="369"/>
    </location>
</feature>
<feature type="compositionally biased region" description="Polar residues" evidence="5">
    <location>
        <begin position="1015"/>
        <end position="1072"/>
    </location>
</feature>
<comment type="similarity">
    <text evidence="1">Belongs to the shaker potassium channel beta subunit family.</text>
</comment>
<dbReference type="AlphaFoldDB" id="A0AAD9SEJ1"/>
<dbReference type="Proteomes" id="UP001265746">
    <property type="component" value="Unassembled WGS sequence"/>
</dbReference>
<evidence type="ECO:0000256" key="1">
    <source>
        <dbReference type="ARBA" id="ARBA00006515"/>
    </source>
</evidence>
<dbReference type="PANTHER" id="PTHR43150">
    <property type="entry name" value="HYPERKINETIC, ISOFORM M"/>
    <property type="match status" value="1"/>
</dbReference>
<comment type="caution">
    <text evidence="7">The sequence shown here is derived from an EMBL/GenBank/DDBJ whole genome shotgun (WGS) entry which is preliminary data.</text>
</comment>
<evidence type="ECO:0000313" key="7">
    <source>
        <dbReference type="EMBL" id="KAK2605735.1"/>
    </source>
</evidence>
<feature type="region of interest" description="Disordered" evidence="5">
    <location>
        <begin position="514"/>
        <end position="728"/>
    </location>
</feature>
<dbReference type="EMBL" id="JAUJFL010000004">
    <property type="protein sequence ID" value="KAK2605735.1"/>
    <property type="molecule type" value="Genomic_DNA"/>
</dbReference>
<feature type="compositionally biased region" description="Polar residues" evidence="5">
    <location>
        <begin position="1084"/>
        <end position="1101"/>
    </location>
</feature>
<keyword evidence="2" id="KW-0521">NADP</keyword>
<dbReference type="SUPFAM" id="SSF51430">
    <property type="entry name" value="NAD(P)-linked oxidoreductase"/>
    <property type="match status" value="1"/>
</dbReference>
<feature type="compositionally biased region" description="Basic and acidic residues" evidence="5">
    <location>
        <begin position="476"/>
        <end position="487"/>
    </location>
</feature>
<keyword evidence="4" id="KW-0175">Coiled coil</keyword>
<feature type="compositionally biased region" description="Low complexity" evidence="5">
    <location>
        <begin position="406"/>
        <end position="416"/>
    </location>
</feature>
<keyword evidence="3" id="KW-0560">Oxidoreductase</keyword>
<feature type="region of interest" description="Disordered" evidence="5">
    <location>
        <begin position="401"/>
        <end position="446"/>
    </location>
</feature>
<feature type="compositionally biased region" description="Basic and acidic residues" evidence="5">
    <location>
        <begin position="538"/>
        <end position="563"/>
    </location>
</feature>
<feature type="compositionally biased region" description="Acidic residues" evidence="5">
    <location>
        <begin position="524"/>
        <end position="537"/>
    </location>
</feature>
<gene>
    <name evidence="7" type="ORF">N8I77_008551</name>
</gene>
<name>A0AAD9SEJ1_PHOAM</name>
<protein>
    <recommendedName>
        <fullName evidence="6">NADP-dependent oxidoreductase domain-containing protein</fullName>
    </recommendedName>
</protein>
<feature type="compositionally biased region" description="Basic residues" evidence="5">
    <location>
        <begin position="425"/>
        <end position="438"/>
    </location>
</feature>